<reference evidence="4 6" key="2">
    <citation type="submission" date="2024-09" db="EMBL/GenBank/DDBJ databases">
        <title>Description of Labrys sedimenti sp. nov., isolated from a diclofenac-degrading enrichment culture, and genome-based reclassification of Labrys portucalensis as a later heterotypic synonym of Labrys neptuniae.</title>
        <authorList>
            <person name="Tancsics A."/>
            <person name="Csepanyi A."/>
        </authorList>
    </citation>
    <scope>NUCLEOTIDE SEQUENCE [LARGE SCALE GENOMIC DNA]</scope>
    <source>
        <strain evidence="4 6">LMG 23412</strain>
    </source>
</reference>
<dbReference type="EMBL" id="JBFNQD010000016">
    <property type="protein sequence ID" value="MEW9309626.1"/>
    <property type="molecule type" value="Genomic_DNA"/>
</dbReference>
<name>A0ABV6ZGG3_9HYPH</name>
<evidence type="ECO:0000256" key="2">
    <source>
        <dbReference type="SAM" id="SignalP"/>
    </source>
</evidence>
<feature type="chain" id="PRO_5045033149" evidence="2">
    <location>
        <begin position="23"/>
        <end position="155"/>
    </location>
</feature>
<gene>
    <name evidence="3" type="ORF">ABXS05_29005</name>
    <name evidence="4" type="ORF">ACETRX_16790</name>
</gene>
<accession>A0ABV6ZGG3</accession>
<evidence type="ECO:0000313" key="4">
    <source>
        <dbReference type="EMBL" id="MFC2251289.1"/>
    </source>
</evidence>
<evidence type="ECO:0000256" key="1">
    <source>
        <dbReference type="SAM" id="MobiDB-lite"/>
    </source>
</evidence>
<dbReference type="Proteomes" id="UP001595190">
    <property type="component" value="Unassembled WGS sequence"/>
</dbReference>
<keyword evidence="5" id="KW-1185">Reference proteome</keyword>
<organism evidence="4 6">
    <name type="scientific">Labrys neptuniae</name>
    <dbReference type="NCBI Taxonomy" id="376174"/>
    <lineage>
        <taxon>Bacteria</taxon>
        <taxon>Pseudomonadati</taxon>
        <taxon>Pseudomonadota</taxon>
        <taxon>Alphaproteobacteria</taxon>
        <taxon>Hyphomicrobiales</taxon>
        <taxon>Xanthobacteraceae</taxon>
        <taxon>Labrys</taxon>
    </lineage>
</organism>
<evidence type="ECO:0000313" key="3">
    <source>
        <dbReference type="EMBL" id="MEW9309626.1"/>
    </source>
</evidence>
<evidence type="ECO:0000313" key="5">
    <source>
        <dbReference type="Proteomes" id="UP001555786"/>
    </source>
</evidence>
<evidence type="ECO:0000313" key="6">
    <source>
        <dbReference type="Proteomes" id="UP001595190"/>
    </source>
</evidence>
<protein>
    <submittedName>
        <fullName evidence="4">Uncharacterized protein</fullName>
    </submittedName>
</protein>
<dbReference type="Proteomes" id="UP001555786">
    <property type="component" value="Unassembled WGS sequence"/>
</dbReference>
<dbReference type="EMBL" id="JBHGPK010000006">
    <property type="protein sequence ID" value="MFC2251289.1"/>
    <property type="molecule type" value="Genomic_DNA"/>
</dbReference>
<sequence>MLRLVSISLVAGTLLAAAPVAAQESAPIGNQFCNKDLQPMIDRRTKIATALQAINKRGRPKTFEQAKKTFNEFCGSLSSYIENDKKMLDYMQSNKEFCSITDENIKQITADLTQTQKTKAKICSHPPRQQAAPQPGRGGGGGPAAPKPPVNLRLQ</sequence>
<feature type="signal peptide" evidence="2">
    <location>
        <begin position="1"/>
        <end position="22"/>
    </location>
</feature>
<proteinExistence type="predicted"/>
<comment type="caution">
    <text evidence="4">The sequence shown here is derived from an EMBL/GenBank/DDBJ whole genome shotgun (WGS) entry which is preliminary data.</text>
</comment>
<feature type="compositionally biased region" description="Low complexity" evidence="1">
    <location>
        <begin position="126"/>
        <end position="135"/>
    </location>
</feature>
<keyword evidence="2" id="KW-0732">Signal</keyword>
<feature type="region of interest" description="Disordered" evidence="1">
    <location>
        <begin position="120"/>
        <end position="155"/>
    </location>
</feature>
<reference evidence="3 5" key="1">
    <citation type="submission" date="2024-07" db="EMBL/GenBank/DDBJ databases">
        <title>Description of Labrys sedimenti sp. nov., isolated from a diclofenac-degrading enrichment culture.</title>
        <authorList>
            <person name="Tancsics A."/>
            <person name="Csepanyi A."/>
        </authorList>
    </citation>
    <scope>NUCLEOTIDE SEQUENCE [LARGE SCALE GENOMIC DNA]</scope>
    <source>
        <strain evidence="3 5">LMG 23578</strain>
    </source>
</reference>
<dbReference type="RefSeq" id="WP_311943275.1">
    <property type="nucleotide sequence ID" value="NZ_JAVSCS010000039.1"/>
</dbReference>